<accession>A0A9R1D568</accession>
<evidence type="ECO:0000313" key="1">
    <source>
        <dbReference type="EMBL" id="MCQ4334079.1"/>
    </source>
</evidence>
<dbReference type="AlphaFoldDB" id="A0A9R1D568"/>
<proteinExistence type="predicted"/>
<dbReference type="Proteomes" id="UP001139494">
    <property type="component" value="Unassembled WGS sequence"/>
</dbReference>
<protein>
    <submittedName>
        <fullName evidence="1">Uncharacterized protein</fullName>
    </submittedName>
</protein>
<name>A0A9R1D568_9EURY</name>
<gene>
    <name evidence="1" type="ORF">KM295_11430</name>
</gene>
<dbReference type="RefSeq" id="WP_256030114.1">
    <property type="nucleotide sequence ID" value="NZ_JAHLKM010000016.1"/>
</dbReference>
<comment type="caution">
    <text evidence="1">The sequence shown here is derived from an EMBL/GenBank/DDBJ whole genome shotgun (WGS) entry which is preliminary data.</text>
</comment>
<organism evidence="1 2">
    <name type="scientific">Natronomonas aquatica</name>
    <dbReference type="NCBI Taxonomy" id="2841590"/>
    <lineage>
        <taxon>Archaea</taxon>
        <taxon>Methanobacteriati</taxon>
        <taxon>Methanobacteriota</taxon>
        <taxon>Stenosarchaea group</taxon>
        <taxon>Halobacteria</taxon>
        <taxon>Halobacteriales</taxon>
        <taxon>Natronomonadaceae</taxon>
        <taxon>Natronomonas</taxon>
    </lineage>
</organism>
<keyword evidence="2" id="KW-1185">Reference proteome</keyword>
<reference evidence="1" key="1">
    <citation type="journal article" date="2023" name="Front. Microbiol.">
        <title>Genomic-based phylogenetic and metabolic analyses of the genus Natronomonas, and description of Natronomonas aquatica sp. nov.</title>
        <authorList>
            <person name="Garcia-Roldan A."/>
            <person name="Duran-Viseras A."/>
            <person name="de la Haba R.R."/>
            <person name="Corral P."/>
            <person name="Sanchez-Porro C."/>
            <person name="Ventosa A."/>
        </authorList>
    </citation>
    <scope>NUCLEOTIDE SEQUENCE</scope>
    <source>
        <strain evidence="1">F2-12</strain>
    </source>
</reference>
<evidence type="ECO:0000313" key="2">
    <source>
        <dbReference type="Proteomes" id="UP001139494"/>
    </source>
</evidence>
<sequence length="51" mass="5757">MSVETPRECPPRSLVTGDEGVSAFLWDGESNFRLVAVVPQYRYESPHVGYK</sequence>
<dbReference type="EMBL" id="JAHLKM010000016">
    <property type="protein sequence ID" value="MCQ4334079.1"/>
    <property type="molecule type" value="Genomic_DNA"/>
</dbReference>